<sequence>MQLICVDELGRPVKGAAEYHFVIDGEDTRTSLFGDDYGCFEIASISGMLPNYALIRSFQGHWNLGITNPREDKKPHLLNSITVPDAFLWWRKVIGRDTSEPKAGMGVRIGVIDLAFAPSGTLGHVQVFDVDGNRLDPSSLPTASHGHRVCRFVGERGQEIWQEGVATGSEIILVDVSEDDDPTQWDYTKIGAAILTLVKHHQVDIVNISGGAYRKSIDDAGTPYDVIEDKVQYAASKGVVVFAAVGNHSNKRPASPACLPDVVGVGAVGLDGVAPENSRFGKSRLAAEDEEGGISPPDSPERYFHCVSTCSGEGLDAVGPGIGLFLQFEEGDAVIEYEGTSFASPIAAAVLACALAKDRAYRHVFGVARWLYATDLFRNLCIDLGLHPLRQGCGLPTLKGGDAV</sequence>
<evidence type="ECO:0000256" key="3">
    <source>
        <dbReference type="ARBA" id="ARBA00022801"/>
    </source>
</evidence>
<dbReference type="PANTHER" id="PTHR43806:SF11">
    <property type="entry name" value="CEREVISIN-RELATED"/>
    <property type="match status" value="1"/>
</dbReference>
<dbReference type="InterPro" id="IPR023828">
    <property type="entry name" value="Peptidase_S8_Ser-AS"/>
</dbReference>
<dbReference type="GO" id="GO:0004252">
    <property type="term" value="F:serine-type endopeptidase activity"/>
    <property type="evidence" value="ECO:0007669"/>
    <property type="project" value="UniProtKB-UniRule"/>
</dbReference>
<gene>
    <name evidence="7" type="ORF">GR138_00635</name>
</gene>
<evidence type="ECO:0000313" key="7">
    <source>
        <dbReference type="EMBL" id="MXN43672.1"/>
    </source>
</evidence>
<dbReference type="GO" id="GO:0006508">
    <property type="term" value="P:proteolysis"/>
    <property type="evidence" value="ECO:0007669"/>
    <property type="project" value="UniProtKB-KW"/>
</dbReference>
<proteinExistence type="inferred from homology"/>
<comment type="similarity">
    <text evidence="1 5">Belongs to the peptidase S8 family.</text>
</comment>
<comment type="caution">
    <text evidence="7">The sequence shown here is derived from an EMBL/GenBank/DDBJ whole genome shotgun (WGS) entry which is preliminary data.</text>
</comment>
<feature type="active site" description="Charge relay system" evidence="5">
    <location>
        <position position="341"/>
    </location>
</feature>
<dbReference type="AlphaFoldDB" id="A0A6N8S9L8"/>
<evidence type="ECO:0000256" key="2">
    <source>
        <dbReference type="ARBA" id="ARBA00022670"/>
    </source>
</evidence>
<dbReference type="SUPFAM" id="SSF52743">
    <property type="entry name" value="Subtilisin-like"/>
    <property type="match status" value="1"/>
</dbReference>
<keyword evidence="4 5" id="KW-0720">Serine protease</keyword>
<dbReference type="InterPro" id="IPR036852">
    <property type="entry name" value="Peptidase_S8/S53_dom_sf"/>
</dbReference>
<dbReference type="CDD" id="cd00306">
    <property type="entry name" value="Peptidases_S8_S53"/>
    <property type="match status" value="1"/>
</dbReference>
<name>A0A6N8S9L8_9HYPH</name>
<dbReference type="PROSITE" id="PS51892">
    <property type="entry name" value="SUBTILASE"/>
    <property type="match status" value="1"/>
</dbReference>
<evidence type="ECO:0000259" key="6">
    <source>
        <dbReference type="Pfam" id="PF00082"/>
    </source>
</evidence>
<feature type="active site" description="Charge relay system" evidence="5">
    <location>
        <position position="145"/>
    </location>
</feature>
<dbReference type="Gene3D" id="3.40.50.200">
    <property type="entry name" value="Peptidase S8/S53 domain"/>
    <property type="match status" value="1"/>
</dbReference>
<dbReference type="Proteomes" id="UP000435802">
    <property type="component" value="Unassembled WGS sequence"/>
</dbReference>
<feature type="active site" description="Charge relay system" evidence="5">
    <location>
        <position position="113"/>
    </location>
</feature>
<dbReference type="OrthoDB" id="5405281at2"/>
<dbReference type="EMBL" id="WUMK01000001">
    <property type="protein sequence ID" value="MXN43672.1"/>
    <property type="molecule type" value="Genomic_DNA"/>
</dbReference>
<evidence type="ECO:0000313" key="8">
    <source>
        <dbReference type="Proteomes" id="UP000435802"/>
    </source>
</evidence>
<dbReference type="PANTHER" id="PTHR43806">
    <property type="entry name" value="PEPTIDASE S8"/>
    <property type="match status" value="1"/>
</dbReference>
<dbReference type="InterPro" id="IPR000209">
    <property type="entry name" value="Peptidase_S8/S53_dom"/>
</dbReference>
<keyword evidence="3 5" id="KW-0378">Hydrolase</keyword>
<keyword evidence="8" id="KW-1185">Reference proteome</keyword>
<evidence type="ECO:0000256" key="5">
    <source>
        <dbReference type="PROSITE-ProRule" id="PRU01240"/>
    </source>
</evidence>
<dbReference type="Pfam" id="PF00082">
    <property type="entry name" value="Peptidase_S8"/>
    <property type="match status" value="1"/>
</dbReference>
<dbReference type="PROSITE" id="PS00138">
    <property type="entry name" value="SUBTILASE_SER"/>
    <property type="match status" value="1"/>
</dbReference>
<protein>
    <submittedName>
        <fullName evidence="7">S8 family serine peptidase</fullName>
    </submittedName>
</protein>
<reference evidence="7 8" key="1">
    <citation type="submission" date="2019-12" db="EMBL/GenBank/DDBJ databases">
        <title>Shinella kummerowiae sp. nov., a symbiotic bacterium isolated from root nodules of the herbal legume Kummerowia stipulacea.</title>
        <authorList>
            <person name="Gao J."/>
        </authorList>
    </citation>
    <scope>NUCLEOTIDE SEQUENCE [LARGE SCALE GENOMIC DNA]</scope>
    <source>
        <strain evidence="7 8">CCBAU 25048</strain>
    </source>
</reference>
<keyword evidence="2 5" id="KW-0645">Protease</keyword>
<accession>A0A6N8S9L8</accession>
<evidence type="ECO:0000256" key="4">
    <source>
        <dbReference type="ARBA" id="ARBA00022825"/>
    </source>
</evidence>
<dbReference type="RefSeq" id="WP_160856686.1">
    <property type="nucleotide sequence ID" value="NZ_WUMK01000001.1"/>
</dbReference>
<organism evidence="7 8">
    <name type="scientific">Shinella kummerowiae</name>
    <dbReference type="NCBI Taxonomy" id="417745"/>
    <lineage>
        <taxon>Bacteria</taxon>
        <taxon>Pseudomonadati</taxon>
        <taxon>Pseudomonadota</taxon>
        <taxon>Alphaproteobacteria</taxon>
        <taxon>Hyphomicrobiales</taxon>
        <taxon>Rhizobiaceae</taxon>
        <taxon>Shinella</taxon>
    </lineage>
</organism>
<dbReference type="InterPro" id="IPR050131">
    <property type="entry name" value="Peptidase_S8_subtilisin-like"/>
</dbReference>
<feature type="domain" description="Peptidase S8/S53" evidence="6">
    <location>
        <begin position="141"/>
        <end position="358"/>
    </location>
</feature>
<evidence type="ECO:0000256" key="1">
    <source>
        <dbReference type="ARBA" id="ARBA00011073"/>
    </source>
</evidence>